<dbReference type="Proteomes" id="UP001176960">
    <property type="component" value="Unassembled WGS sequence"/>
</dbReference>
<comment type="similarity">
    <text evidence="2">Belongs to the NADH:flavin oxidoreductase/NADH oxidase family.</text>
</comment>
<keyword evidence="6" id="KW-1185">Reference proteome</keyword>
<protein>
    <submittedName>
        <fullName evidence="5">Alkene reductase</fullName>
    </submittedName>
</protein>
<reference evidence="5" key="1">
    <citation type="submission" date="2023-03" db="EMBL/GenBank/DDBJ databases">
        <authorList>
            <person name="Cleenwerck I."/>
        </authorList>
    </citation>
    <scope>NUCLEOTIDE SEQUENCE</scope>
    <source>
        <strain evidence="5">LMG 32879</strain>
    </source>
</reference>
<dbReference type="Gene3D" id="3.20.20.70">
    <property type="entry name" value="Aldolase class I"/>
    <property type="match status" value="1"/>
</dbReference>
<dbReference type="GO" id="GO:0005829">
    <property type="term" value="C:cytosol"/>
    <property type="evidence" value="ECO:0007669"/>
    <property type="project" value="UniProtKB-ARBA"/>
</dbReference>
<dbReference type="Pfam" id="PF00724">
    <property type="entry name" value="Oxidored_FMN"/>
    <property type="match status" value="1"/>
</dbReference>
<dbReference type="InterPro" id="IPR001155">
    <property type="entry name" value="OxRdtase_FMN_N"/>
</dbReference>
<dbReference type="FunFam" id="3.20.20.70:FF:000059">
    <property type="entry name" value="N-ethylmaleimide reductase, FMN-linked"/>
    <property type="match status" value="1"/>
</dbReference>
<dbReference type="AlphaFoldDB" id="A0AA35Y4A6"/>
<proteinExistence type="inferred from homology"/>
<evidence type="ECO:0000313" key="6">
    <source>
        <dbReference type="Proteomes" id="UP001176960"/>
    </source>
</evidence>
<evidence type="ECO:0000256" key="2">
    <source>
        <dbReference type="ARBA" id="ARBA00005979"/>
    </source>
</evidence>
<gene>
    <name evidence="5" type="ORF">LMG32879_001806</name>
</gene>
<sequence length="360" mass="39517">MPSLFDPIRIGAIEAPNRIFMAPLTRARATRDHVPTPIMVEYYTQRASAGLIISEATGISQEGLGWPYAPGLWNREQVEAWKPVTKAVHEHGGRIVAQLWHMGRMVHSSVTGLQPVAPSAIAAPGYSHTYEGKVPYETPRPLVENDFPRILDDYERAAQHAMEAGFDGIQLHAANGYLIDEFLRDGPNHRTDGYGGSPENRMRFLTEVVDRLTATIGADRTAVRLSPNGDSQGSIDSDPASVFVPAARYLDSKGIAFLELRELGPNDTFGSTDQPKLSPEIRKVFHGPLVLNQEYTRGAAIEAVADGHADAIAFGRKFISNPDLVERLRRDLPLAPDVMKTWYSRGAEGYTDYPSASAAD</sequence>
<evidence type="ECO:0000313" key="5">
    <source>
        <dbReference type="EMBL" id="CAI9120964.1"/>
    </source>
</evidence>
<dbReference type="PANTHER" id="PTHR22893:SF91">
    <property type="entry name" value="NADPH DEHYDROGENASE 2-RELATED"/>
    <property type="match status" value="1"/>
</dbReference>
<comment type="caution">
    <text evidence="5">The sequence shown here is derived from an EMBL/GenBank/DDBJ whole genome shotgun (WGS) entry which is preliminary data.</text>
</comment>
<dbReference type="CDD" id="cd02933">
    <property type="entry name" value="OYE_like_FMN"/>
    <property type="match status" value="1"/>
</dbReference>
<dbReference type="InterPro" id="IPR045247">
    <property type="entry name" value="Oye-like"/>
</dbReference>
<keyword evidence="3" id="KW-0560">Oxidoreductase</keyword>
<dbReference type="InterPro" id="IPR013785">
    <property type="entry name" value="Aldolase_TIM"/>
</dbReference>
<dbReference type="PANTHER" id="PTHR22893">
    <property type="entry name" value="NADH OXIDOREDUCTASE-RELATED"/>
    <property type="match status" value="1"/>
</dbReference>
<dbReference type="SUPFAM" id="SSF51395">
    <property type="entry name" value="FMN-linked oxidoreductases"/>
    <property type="match status" value="1"/>
</dbReference>
<feature type="domain" description="NADH:flavin oxidoreductase/NADH oxidase N-terminal" evidence="4">
    <location>
        <begin position="3"/>
        <end position="334"/>
    </location>
</feature>
<dbReference type="GO" id="GO:0016628">
    <property type="term" value="F:oxidoreductase activity, acting on the CH-CH group of donors, NAD or NADP as acceptor"/>
    <property type="evidence" value="ECO:0007669"/>
    <property type="project" value="UniProtKB-ARBA"/>
</dbReference>
<evidence type="ECO:0000259" key="4">
    <source>
        <dbReference type="Pfam" id="PF00724"/>
    </source>
</evidence>
<comment type="cofactor">
    <cofactor evidence="1">
        <name>FMN</name>
        <dbReference type="ChEBI" id="CHEBI:58210"/>
    </cofactor>
</comment>
<name>A0AA35Y4A6_9PROT</name>
<organism evidence="5 6">
    <name type="scientific">Brytella acorum</name>
    <dbReference type="NCBI Taxonomy" id="2959299"/>
    <lineage>
        <taxon>Bacteria</taxon>
        <taxon>Pseudomonadati</taxon>
        <taxon>Pseudomonadota</taxon>
        <taxon>Alphaproteobacteria</taxon>
        <taxon>Acetobacterales</taxon>
        <taxon>Acetobacteraceae</taxon>
        <taxon>Brytella</taxon>
    </lineage>
</organism>
<evidence type="ECO:0000256" key="3">
    <source>
        <dbReference type="ARBA" id="ARBA00023002"/>
    </source>
</evidence>
<dbReference type="EMBL" id="CATKSH010000009">
    <property type="protein sequence ID" value="CAI9120964.1"/>
    <property type="molecule type" value="Genomic_DNA"/>
</dbReference>
<dbReference type="RefSeq" id="WP_289841795.1">
    <property type="nucleotide sequence ID" value="NZ_CATKSH010000009.1"/>
</dbReference>
<evidence type="ECO:0000256" key="1">
    <source>
        <dbReference type="ARBA" id="ARBA00001917"/>
    </source>
</evidence>
<accession>A0AA35Y4A6</accession>
<dbReference type="GO" id="GO:0010181">
    <property type="term" value="F:FMN binding"/>
    <property type="evidence" value="ECO:0007669"/>
    <property type="project" value="InterPro"/>
</dbReference>